<dbReference type="Proteomes" id="UP001159428">
    <property type="component" value="Unassembled WGS sequence"/>
</dbReference>
<sequence>MEKTFTMYNNSNNITVKLVMDPGKGWELDDTPGEQVYICDDSHGGGFRHINPCAFAVKPVKGREVEEFSCNITFQQEGHDVEHPIYVYPGFSIKEANARMHFNSAAGCSTSSAPEESHSGNLDEQPNTPQGLNESRSVNFTPQRTASGCSKSSTSEEGEGERSNLDEQSKTRQDSKLLSSLRDNESYLERVCNRLDTSMAGVGDYRSVCSYYGIDVYQVNAVFEKYDGGPSKALIEHLAASHEQLTVAEFSSLVREIAKRGDVAKILEEYDNQ</sequence>
<evidence type="ECO:0000313" key="2">
    <source>
        <dbReference type="EMBL" id="CAH3155244.1"/>
    </source>
</evidence>
<protein>
    <submittedName>
        <fullName evidence="2">Uncharacterized protein</fullName>
    </submittedName>
</protein>
<feature type="region of interest" description="Disordered" evidence="1">
    <location>
        <begin position="106"/>
        <end position="178"/>
    </location>
</feature>
<name>A0AAU9XR15_9CNID</name>
<proteinExistence type="predicted"/>
<gene>
    <name evidence="2" type="ORF">PMEA_00027903</name>
</gene>
<keyword evidence="3" id="KW-1185">Reference proteome</keyword>
<organism evidence="2 3">
    <name type="scientific">Pocillopora meandrina</name>
    <dbReference type="NCBI Taxonomy" id="46732"/>
    <lineage>
        <taxon>Eukaryota</taxon>
        <taxon>Metazoa</taxon>
        <taxon>Cnidaria</taxon>
        <taxon>Anthozoa</taxon>
        <taxon>Hexacorallia</taxon>
        <taxon>Scleractinia</taxon>
        <taxon>Astrocoeniina</taxon>
        <taxon>Pocilloporidae</taxon>
        <taxon>Pocillopora</taxon>
    </lineage>
</organism>
<evidence type="ECO:0000256" key="1">
    <source>
        <dbReference type="SAM" id="MobiDB-lite"/>
    </source>
</evidence>
<feature type="compositionally biased region" description="Basic and acidic residues" evidence="1">
    <location>
        <begin position="160"/>
        <end position="175"/>
    </location>
</feature>
<comment type="caution">
    <text evidence="2">The sequence shown here is derived from an EMBL/GenBank/DDBJ whole genome shotgun (WGS) entry which is preliminary data.</text>
</comment>
<dbReference type="EMBL" id="CALNXJ010000057">
    <property type="protein sequence ID" value="CAH3155244.1"/>
    <property type="molecule type" value="Genomic_DNA"/>
</dbReference>
<reference evidence="2 3" key="1">
    <citation type="submission" date="2022-05" db="EMBL/GenBank/DDBJ databases">
        <authorList>
            <consortium name="Genoscope - CEA"/>
            <person name="William W."/>
        </authorList>
    </citation>
    <scope>NUCLEOTIDE SEQUENCE [LARGE SCALE GENOMIC DNA]</scope>
</reference>
<accession>A0AAU9XR15</accession>
<dbReference type="AlphaFoldDB" id="A0AAU9XR15"/>
<evidence type="ECO:0000313" key="3">
    <source>
        <dbReference type="Proteomes" id="UP001159428"/>
    </source>
</evidence>
<feature type="compositionally biased region" description="Polar residues" evidence="1">
    <location>
        <begin position="106"/>
        <end position="146"/>
    </location>
</feature>